<evidence type="ECO:0000313" key="1">
    <source>
        <dbReference type="EMBL" id="KRZ66235.1"/>
    </source>
</evidence>
<comment type="caution">
    <text evidence="1">The sequence shown here is derived from an EMBL/GenBank/DDBJ whole genome shotgun (WGS) entry which is preliminary data.</text>
</comment>
<gene>
    <name evidence="1" type="ORF">T10_12257</name>
</gene>
<sequence>MSDIQTGTSNSMEKLGSRLHMRSQKMIYTINTNRTNFHKSLLFHFANTYFNNIPIQLSGSENRVIGIMTTEKNKNWDSSMPYLHQKHVPIISRLEGKHHQNNPATLNNDFRTLSLRYRLFKIKLFQCLLTVLQASSDVSNFKNIYHQLEELVLQRYCTF</sequence>
<accession>A0A0V1M315</accession>
<proteinExistence type="predicted"/>
<protein>
    <submittedName>
        <fullName evidence="1">Uncharacterized protein</fullName>
    </submittedName>
</protein>
<dbReference type="AlphaFoldDB" id="A0A0V1M315"/>
<name>A0A0V1M315_9BILA</name>
<keyword evidence="2" id="KW-1185">Reference proteome</keyword>
<evidence type="ECO:0000313" key="2">
    <source>
        <dbReference type="Proteomes" id="UP000054843"/>
    </source>
</evidence>
<reference evidence="1 2" key="1">
    <citation type="submission" date="2015-01" db="EMBL/GenBank/DDBJ databases">
        <title>Evolution of Trichinella species and genotypes.</title>
        <authorList>
            <person name="Korhonen P.K."/>
            <person name="Edoardo P."/>
            <person name="Giuseppe L.R."/>
            <person name="Gasser R.B."/>
        </authorList>
    </citation>
    <scope>NUCLEOTIDE SEQUENCE [LARGE SCALE GENOMIC DNA]</scope>
    <source>
        <strain evidence="1">ISS1980</strain>
    </source>
</reference>
<dbReference type="Proteomes" id="UP000054843">
    <property type="component" value="Unassembled WGS sequence"/>
</dbReference>
<dbReference type="EMBL" id="JYDO01000254">
    <property type="protein sequence ID" value="KRZ66235.1"/>
    <property type="molecule type" value="Genomic_DNA"/>
</dbReference>
<organism evidence="1 2">
    <name type="scientific">Trichinella papuae</name>
    <dbReference type="NCBI Taxonomy" id="268474"/>
    <lineage>
        <taxon>Eukaryota</taxon>
        <taxon>Metazoa</taxon>
        <taxon>Ecdysozoa</taxon>
        <taxon>Nematoda</taxon>
        <taxon>Enoplea</taxon>
        <taxon>Dorylaimia</taxon>
        <taxon>Trichinellida</taxon>
        <taxon>Trichinellidae</taxon>
        <taxon>Trichinella</taxon>
    </lineage>
</organism>